<dbReference type="GO" id="GO:0006396">
    <property type="term" value="P:RNA processing"/>
    <property type="evidence" value="ECO:0007669"/>
    <property type="project" value="InterPro"/>
</dbReference>
<reference evidence="9 10" key="1">
    <citation type="submission" date="2016-01" db="EMBL/GenBank/DDBJ databases">
        <title>Draft Genome Sequences of Seven Thermophilic Sporeformers Isolated from Foods.</title>
        <authorList>
            <person name="Berendsen E.M."/>
            <person name="Wells-Bennik M.H."/>
            <person name="Krawcyk A.O."/>
            <person name="De Jong A."/>
            <person name="Holsappel S."/>
            <person name="Eijlander R.T."/>
            <person name="Kuipers O.P."/>
        </authorList>
    </citation>
    <scope>NUCLEOTIDE SEQUENCE [LARGE SCALE GENOMIC DNA]</scope>
    <source>
        <strain evidence="9 10">B4109</strain>
    </source>
</reference>
<sequence length="471" mass="52594">MARQSLMTTDGERRFAALRLPEAFVAKMKKLLDEEADEFFAVYENEKINGLRVNPLKTDPGAWVKTAPFSLSPVPFCPTGFYYEPDEQPGKHPYHAAGLYYIQEPSAMAAAEALQPEPGDTVLDLCAAPGGKTTQLGAMMKNRGLLVANEIHPKRVKALAENVERFGLTNTIVVNEAPETLAERFPGFFDKILVDAPCSGEGMFRKEEEAASFWSPAYVEECAARQRRILESAYAMLKEGGILVYSTCTFSPEENEQTIEWLLETYDDLRLLSIAKIGGIEPGRPEWTKTNRSDLVHAARLWPHRLKGEGHFVAKLQKQRPTPPWSGRWAKANAPKAAVRLYRQFEQQSLQTVQHGTILSFGSHLAMLPDRCPDLSGLKVVRAGLHLGEAKKERFEPNHALALALRTEEAKHVLDLSSASREIVQYWRGETLSTGGDRGWLLVTVDGFPFGWGKEVKGTVKNFYPKGLRLI</sequence>
<evidence type="ECO:0000256" key="1">
    <source>
        <dbReference type="ARBA" id="ARBA00007494"/>
    </source>
</evidence>
<evidence type="ECO:0000259" key="8">
    <source>
        <dbReference type="PROSITE" id="PS51686"/>
    </source>
</evidence>
<dbReference type="PROSITE" id="PS01153">
    <property type="entry name" value="NOL1_NOP2_SUN"/>
    <property type="match status" value="1"/>
</dbReference>
<evidence type="ECO:0000313" key="9">
    <source>
        <dbReference type="EMBL" id="KYD27395.1"/>
    </source>
</evidence>
<dbReference type="Gene3D" id="2.30.130.60">
    <property type="match status" value="1"/>
</dbReference>
<dbReference type="GO" id="GO:0008173">
    <property type="term" value="F:RNA methyltransferase activity"/>
    <property type="evidence" value="ECO:0007669"/>
    <property type="project" value="InterPro"/>
</dbReference>
<gene>
    <name evidence="9" type="ORF">B4109_1523</name>
</gene>
<evidence type="ECO:0000313" key="10">
    <source>
        <dbReference type="Proteomes" id="UP000075424"/>
    </source>
</evidence>
<dbReference type="AlphaFoldDB" id="A0A150MST2"/>
<proteinExistence type="inferred from homology"/>
<dbReference type="NCBIfam" id="TIGR00446">
    <property type="entry name" value="nop2p"/>
    <property type="match status" value="1"/>
</dbReference>
<keyword evidence="4 7" id="KW-0808">Transferase</keyword>
<evidence type="ECO:0000256" key="7">
    <source>
        <dbReference type="PROSITE-ProRule" id="PRU01023"/>
    </source>
</evidence>
<evidence type="ECO:0000256" key="2">
    <source>
        <dbReference type="ARBA" id="ARBA00022490"/>
    </source>
</evidence>
<comment type="caution">
    <text evidence="9">The sequence shown here is derived from an EMBL/GenBank/DDBJ whole genome shotgun (WGS) entry which is preliminary data.</text>
</comment>
<keyword evidence="3 7" id="KW-0489">Methyltransferase</keyword>
<keyword evidence="2" id="KW-0963">Cytoplasm</keyword>
<dbReference type="InterPro" id="IPR023267">
    <property type="entry name" value="RCMT"/>
</dbReference>
<dbReference type="PATRIC" id="fig|1422.18.peg.3025"/>
<dbReference type="GO" id="GO:0008757">
    <property type="term" value="F:S-adenosylmethionine-dependent methyltransferase activity"/>
    <property type="evidence" value="ECO:0007669"/>
    <property type="project" value="InterPro"/>
</dbReference>
<accession>A0A150MST2</accession>
<dbReference type="Gene3D" id="3.40.50.150">
    <property type="entry name" value="Vaccinia Virus protein VP39"/>
    <property type="match status" value="1"/>
</dbReference>
<dbReference type="CDD" id="cd02440">
    <property type="entry name" value="AdoMet_MTases"/>
    <property type="match status" value="1"/>
</dbReference>
<dbReference type="GO" id="GO:0001510">
    <property type="term" value="P:RNA methylation"/>
    <property type="evidence" value="ECO:0007669"/>
    <property type="project" value="InterPro"/>
</dbReference>
<dbReference type="InterPro" id="IPR031340">
    <property type="entry name" value="RsmF_methylt_CI"/>
</dbReference>
<dbReference type="Proteomes" id="UP000075424">
    <property type="component" value="Unassembled WGS sequence"/>
</dbReference>
<feature type="binding site" evidence="7">
    <location>
        <position position="150"/>
    </location>
    <ligand>
        <name>S-adenosyl-L-methionine</name>
        <dbReference type="ChEBI" id="CHEBI:59789"/>
    </ligand>
</feature>
<evidence type="ECO:0000256" key="3">
    <source>
        <dbReference type="ARBA" id="ARBA00022603"/>
    </source>
</evidence>
<feature type="binding site" evidence="7">
    <location>
        <position position="195"/>
    </location>
    <ligand>
        <name>S-adenosyl-L-methionine</name>
        <dbReference type="ChEBI" id="CHEBI:59789"/>
    </ligand>
</feature>
<comment type="similarity">
    <text evidence="1 7">Belongs to the class I-like SAM-binding methyltransferase superfamily. RsmB/NOP family.</text>
</comment>
<feature type="binding site" evidence="7">
    <location>
        <begin position="126"/>
        <end position="132"/>
    </location>
    <ligand>
        <name>S-adenosyl-L-methionine</name>
        <dbReference type="ChEBI" id="CHEBI:59789"/>
    </ligand>
</feature>
<dbReference type="SUPFAM" id="SSF53335">
    <property type="entry name" value="S-adenosyl-L-methionine-dependent methyltransferases"/>
    <property type="match status" value="1"/>
</dbReference>
<evidence type="ECO:0000256" key="6">
    <source>
        <dbReference type="ARBA" id="ARBA00022884"/>
    </source>
</evidence>
<dbReference type="Pfam" id="PF17126">
    <property type="entry name" value="RsmF_methylt_CI"/>
    <property type="match status" value="1"/>
</dbReference>
<dbReference type="PANTHER" id="PTHR22807:SF30">
    <property type="entry name" value="28S RRNA (CYTOSINE(4447)-C(5))-METHYLTRANSFERASE-RELATED"/>
    <property type="match status" value="1"/>
</dbReference>
<dbReference type="Pfam" id="PF17125">
    <property type="entry name" value="Methyltr_RsmF_N"/>
    <property type="match status" value="1"/>
</dbReference>
<dbReference type="InterPro" id="IPR018314">
    <property type="entry name" value="RsmB/NOL1/NOP2-like_CS"/>
</dbReference>
<protein>
    <recommendedName>
        <fullName evidence="8">SAM-dependent MTase RsmB/NOP-type domain-containing protein</fullName>
    </recommendedName>
</protein>
<feature type="active site" description="Nucleophile" evidence="7">
    <location>
        <position position="248"/>
    </location>
</feature>
<dbReference type="PANTHER" id="PTHR22807">
    <property type="entry name" value="NOP2 YEAST -RELATED NOL1/NOP2/FMU SUN DOMAIN-CONTAINING"/>
    <property type="match status" value="1"/>
</dbReference>
<dbReference type="InterPro" id="IPR011023">
    <property type="entry name" value="Nop2p"/>
</dbReference>
<dbReference type="InterPro" id="IPR049560">
    <property type="entry name" value="MeTrfase_RsmB-F_NOP2_cat"/>
</dbReference>
<dbReference type="EMBL" id="LQYV01000053">
    <property type="protein sequence ID" value="KYD27395.1"/>
    <property type="molecule type" value="Genomic_DNA"/>
</dbReference>
<dbReference type="Gene3D" id="3.30.70.1170">
    <property type="entry name" value="Sun protein, domain 3"/>
    <property type="match status" value="1"/>
</dbReference>
<comment type="caution">
    <text evidence="7">Lacks conserved residue(s) required for the propagation of feature annotation.</text>
</comment>
<name>A0A150MST2_GEOSE</name>
<evidence type="ECO:0000256" key="5">
    <source>
        <dbReference type="ARBA" id="ARBA00022691"/>
    </source>
</evidence>
<dbReference type="InterPro" id="IPR031341">
    <property type="entry name" value="Methyltr_RsmF_N"/>
</dbReference>
<dbReference type="CDD" id="cd21147">
    <property type="entry name" value="RsmF_methylt_CTD1"/>
    <property type="match status" value="1"/>
</dbReference>
<dbReference type="InterPro" id="IPR027391">
    <property type="entry name" value="Nol1_Nop2_Fmu_2"/>
</dbReference>
<dbReference type="GO" id="GO:0003723">
    <property type="term" value="F:RNA binding"/>
    <property type="evidence" value="ECO:0007669"/>
    <property type="project" value="UniProtKB-UniRule"/>
</dbReference>
<keyword evidence="6 7" id="KW-0694">RNA-binding</keyword>
<evidence type="ECO:0000256" key="4">
    <source>
        <dbReference type="ARBA" id="ARBA00022679"/>
    </source>
</evidence>
<feature type="domain" description="SAM-dependent MTase RsmB/NOP-type" evidence="8">
    <location>
        <begin position="34"/>
        <end position="319"/>
    </location>
</feature>
<keyword evidence="5 7" id="KW-0949">S-adenosyl-L-methionine</keyword>
<dbReference type="Pfam" id="PF01189">
    <property type="entry name" value="Methyltr_RsmB-F"/>
    <property type="match status" value="1"/>
</dbReference>
<dbReference type="PROSITE" id="PS51686">
    <property type="entry name" value="SAM_MT_RSMB_NOP"/>
    <property type="match status" value="1"/>
</dbReference>
<dbReference type="Pfam" id="PF13636">
    <property type="entry name" value="Methyltranf_PUA"/>
    <property type="match status" value="1"/>
</dbReference>
<dbReference type="InterPro" id="IPR001678">
    <property type="entry name" value="MeTrfase_RsmB-F_NOP2_dom"/>
</dbReference>
<dbReference type="InterPro" id="IPR029063">
    <property type="entry name" value="SAM-dependent_MTases_sf"/>
</dbReference>
<dbReference type="PRINTS" id="PR02008">
    <property type="entry name" value="RCMTFAMILY"/>
</dbReference>
<organism evidence="9 10">
    <name type="scientific">Geobacillus stearothermophilus</name>
    <name type="common">Bacillus stearothermophilus</name>
    <dbReference type="NCBI Taxonomy" id="1422"/>
    <lineage>
        <taxon>Bacteria</taxon>
        <taxon>Bacillati</taxon>
        <taxon>Bacillota</taxon>
        <taxon>Bacilli</taxon>
        <taxon>Bacillales</taxon>
        <taxon>Anoxybacillaceae</taxon>
        <taxon>Geobacillus</taxon>
    </lineage>
</organism>